<proteinExistence type="inferred from homology"/>
<evidence type="ECO:0000256" key="5">
    <source>
        <dbReference type="PROSITE-ProRule" id="PRU01091"/>
    </source>
</evidence>
<keyword evidence="3 5" id="KW-0238">DNA-binding</keyword>
<dbReference type="SUPFAM" id="SSF52540">
    <property type="entry name" value="P-loop containing nucleoside triphosphate hydrolases"/>
    <property type="match status" value="1"/>
</dbReference>
<comment type="caution">
    <text evidence="7">The sequence shown here is derived from an EMBL/GenBank/DDBJ whole genome shotgun (WGS) entry which is preliminary data.</text>
</comment>
<comment type="similarity">
    <text evidence="1">Belongs to the AfsR/DnrI/RedD regulatory family.</text>
</comment>
<dbReference type="InterPro" id="IPR036388">
    <property type="entry name" value="WH-like_DNA-bd_sf"/>
</dbReference>
<dbReference type="AlphaFoldDB" id="A0A919MH67"/>
<dbReference type="Pfam" id="PF00486">
    <property type="entry name" value="Trans_reg_C"/>
    <property type="match status" value="1"/>
</dbReference>
<dbReference type="InterPro" id="IPR011990">
    <property type="entry name" value="TPR-like_helical_dom_sf"/>
</dbReference>
<dbReference type="SMART" id="SM00862">
    <property type="entry name" value="Trans_reg_C"/>
    <property type="match status" value="1"/>
</dbReference>
<sequence>MLTFRILGPLSVTDAGREVAITAGRDRVVLAMLLLRPGRIVGVDELIDAVWEDRPPTTARGQLQTCVSRLRRTLPPGLILTDPAGYGIRTGAAALDAAEFTRLVSAAATSGADDARKLLREALELWRGPVLAGIDSRAVRQQAAVLDEQQATVLEDRIELDLAGGHDRDLVAELTGLVERFPLRERLRRQLMLTLYRVGRQADALAEYRRAEELFREELGIEPGEALRDLHHRILTGSVAEDPPPAAPPAPVDSVPRAVGDFTGRGDLVNRLVGAIRTAGPAETQVRVLDGMAGSGKTTIAIHVAGLVRDRYPDARLFIDLHGHSASRPVEPAAALVTLLRQLGVAADRIPDDLDERIRLWRAELAQRRALVVLDNAASTTQVTPLLPTAGGVLALVTSRRRLVGLDAVRPESLSVLPEPDAIALLARIAGDRVGAEPAAAAEVVRRCGCLPLAIRLAGARLAHRPRWRVADLVRRLGESALPELAAEDRTVASAFAVTYGQLPERAQRVFRLLGLHPAERFGVLSVAALGGLSRHDAQDVLDELVDVHLAEESEPDRFRLHDLVRQYAATLAEHIAPAERRTALNGLVDLHLHAAATISWAGEIDNARHDYPVAAPDRPELVALAAADPQWLEHQRPDLVGLVSAAARAGSVERAWQLARVNWRYLYERSYTDDLIAVLSRARALAEAGGDARGIAATSNYLASGYYRSGRHEEALRIIDAAVTRSQQIGDFLGESRSRANRVGVLMRLGRIEEALTDATWAYVSGTRISDPQGQSSRLNNLAIITAALGRTGHALLLARRALQPAVEVKDDRRLCNALVTVAQIRNKRGDTGQAERLLRAALRLAVRIGYRVGEWESRNELGRVALAQGRYAESVAQHMKAVELSRERGADPAIAVASNDLAAALLATGDRAGARQLRLHALALARRTVVPYEQARSLAGLAECVVGDDPAAARRHWQQALDLFERMGVPERFAVRRRLAGLDSGPEQLRTPAGGGRMEA</sequence>
<evidence type="ECO:0000256" key="3">
    <source>
        <dbReference type="ARBA" id="ARBA00023125"/>
    </source>
</evidence>
<reference evidence="7" key="1">
    <citation type="submission" date="2021-01" db="EMBL/GenBank/DDBJ databases">
        <title>Whole genome shotgun sequence of Actinoplanes nipponensis NBRC 14063.</title>
        <authorList>
            <person name="Komaki H."/>
            <person name="Tamura T."/>
        </authorList>
    </citation>
    <scope>NUCLEOTIDE SEQUENCE</scope>
    <source>
        <strain evidence="7">NBRC 14063</strain>
    </source>
</reference>
<feature type="DNA-binding region" description="OmpR/PhoB-type" evidence="5">
    <location>
        <begin position="1"/>
        <end position="90"/>
    </location>
</feature>
<dbReference type="RefSeq" id="WP_239129915.1">
    <property type="nucleotide sequence ID" value="NZ_BAAAYJ010000032.1"/>
</dbReference>
<dbReference type="Gene3D" id="1.10.8.430">
    <property type="entry name" value="Helical domain of apoptotic protease-activating factors"/>
    <property type="match status" value="1"/>
</dbReference>
<dbReference type="InterPro" id="IPR019734">
    <property type="entry name" value="TPR_rpt"/>
</dbReference>
<dbReference type="SMART" id="SM01043">
    <property type="entry name" value="BTAD"/>
    <property type="match status" value="1"/>
</dbReference>
<dbReference type="GO" id="GO:0043531">
    <property type="term" value="F:ADP binding"/>
    <property type="evidence" value="ECO:0007669"/>
    <property type="project" value="InterPro"/>
</dbReference>
<dbReference type="GO" id="GO:0000160">
    <property type="term" value="P:phosphorelay signal transduction system"/>
    <property type="evidence" value="ECO:0007669"/>
    <property type="project" value="InterPro"/>
</dbReference>
<dbReference type="PANTHER" id="PTHR35807:SF1">
    <property type="entry name" value="TRANSCRIPTIONAL REGULATOR REDD"/>
    <property type="match status" value="1"/>
</dbReference>
<dbReference type="InterPro" id="IPR042197">
    <property type="entry name" value="Apaf_helical"/>
</dbReference>
<dbReference type="Gene3D" id="1.10.10.10">
    <property type="entry name" value="Winged helix-like DNA-binding domain superfamily/Winged helix DNA-binding domain"/>
    <property type="match status" value="1"/>
</dbReference>
<dbReference type="GO" id="GO:0006355">
    <property type="term" value="P:regulation of DNA-templated transcription"/>
    <property type="evidence" value="ECO:0007669"/>
    <property type="project" value="InterPro"/>
</dbReference>
<dbReference type="Gene3D" id="3.40.50.300">
    <property type="entry name" value="P-loop containing nucleotide triphosphate hydrolases"/>
    <property type="match status" value="1"/>
</dbReference>
<evidence type="ECO:0000259" key="6">
    <source>
        <dbReference type="PROSITE" id="PS51755"/>
    </source>
</evidence>
<evidence type="ECO:0000256" key="2">
    <source>
        <dbReference type="ARBA" id="ARBA00023015"/>
    </source>
</evidence>
<dbReference type="SMART" id="SM00028">
    <property type="entry name" value="TPR"/>
    <property type="match status" value="5"/>
</dbReference>
<gene>
    <name evidence="7" type="ORF">Ani05nite_28880</name>
</gene>
<keyword evidence="4" id="KW-0804">Transcription</keyword>
<dbReference type="SUPFAM" id="SSF46894">
    <property type="entry name" value="C-terminal effector domain of the bipartite response regulators"/>
    <property type="match status" value="1"/>
</dbReference>
<dbReference type="Pfam" id="PF03704">
    <property type="entry name" value="BTAD"/>
    <property type="match status" value="1"/>
</dbReference>
<keyword evidence="8" id="KW-1185">Reference proteome</keyword>
<dbReference type="InterPro" id="IPR005158">
    <property type="entry name" value="BTAD"/>
</dbReference>
<evidence type="ECO:0000256" key="1">
    <source>
        <dbReference type="ARBA" id="ARBA00005820"/>
    </source>
</evidence>
<dbReference type="PANTHER" id="PTHR35807">
    <property type="entry name" value="TRANSCRIPTIONAL REGULATOR REDD-RELATED"/>
    <property type="match status" value="1"/>
</dbReference>
<dbReference type="InterPro" id="IPR027417">
    <property type="entry name" value="P-loop_NTPase"/>
</dbReference>
<dbReference type="Gene3D" id="1.25.40.10">
    <property type="entry name" value="Tetratricopeptide repeat domain"/>
    <property type="match status" value="3"/>
</dbReference>
<evidence type="ECO:0000256" key="4">
    <source>
        <dbReference type="ARBA" id="ARBA00023163"/>
    </source>
</evidence>
<dbReference type="PROSITE" id="PS51755">
    <property type="entry name" value="OMPR_PHOB"/>
    <property type="match status" value="1"/>
</dbReference>
<protein>
    <submittedName>
        <fullName evidence="7">SARP family transcriptional regulator</fullName>
    </submittedName>
</protein>
<dbReference type="Proteomes" id="UP000647172">
    <property type="component" value="Unassembled WGS sequence"/>
</dbReference>
<keyword evidence="2" id="KW-0805">Transcription regulation</keyword>
<organism evidence="7 8">
    <name type="scientific">Actinoplanes nipponensis</name>
    <dbReference type="NCBI Taxonomy" id="135950"/>
    <lineage>
        <taxon>Bacteria</taxon>
        <taxon>Bacillati</taxon>
        <taxon>Actinomycetota</taxon>
        <taxon>Actinomycetes</taxon>
        <taxon>Micromonosporales</taxon>
        <taxon>Micromonosporaceae</taxon>
        <taxon>Actinoplanes</taxon>
    </lineage>
</organism>
<dbReference type="InterPro" id="IPR051677">
    <property type="entry name" value="AfsR-DnrI-RedD_regulator"/>
</dbReference>
<accession>A0A919MH67</accession>
<dbReference type="InterPro" id="IPR016032">
    <property type="entry name" value="Sig_transdc_resp-reg_C-effctor"/>
</dbReference>
<dbReference type="CDD" id="cd15831">
    <property type="entry name" value="BTAD"/>
    <property type="match status" value="1"/>
</dbReference>
<dbReference type="InterPro" id="IPR001867">
    <property type="entry name" value="OmpR/PhoB-type_DNA-bd"/>
</dbReference>
<dbReference type="SUPFAM" id="SSF48452">
    <property type="entry name" value="TPR-like"/>
    <property type="match status" value="3"/>
</dbReference>
<dbReference type="PRINTS" id="PR00364">
    <property type="entry name" value="DISEASERSIST"/>
</dbReference>
<feature type="domain" description="OmpR/PhoB-type" evidence="6">
    <location>
        <begin position="1"/>
        <end position="90"/>
    </location>
</feature>
<dbReference type="Pfam" id="PF13424">
    <property type="entry name" value="TPR_12"/>
    <property type="match status" value="1"/>
</dbReference>
<dbReference type="GO" id="GO:0003677">
    <property type="term" value="F:DNA binding"/>
    <property type="evidence" value="ECO:0007669"/>
    <property type="project" value="UniProtKB-UniRule"/>
</dbReference>
<dbReference type="EMBL" id="BOMQ01000032">
    <property type="protein sequence ID" value="GIE49354.1"/>
    <property type="molecule type" value="Genomic_DNA"/>
</dbReference>
<evidence type="ECO:0000313" key="7">
    <source>
        <dbReference type="EMBL" id="GIE49354.1"/>
    </source>
</evidence>
<name>A0A919MH67_9ACTN</name>
<evidence type="ECO:0000313" key="8">
    <source>
        <dbReference type="Proteomes" id="UP000647172"/>
    </source>
</evidence>